<evidence type="ECO:0008006" key="3">
    <source>
        <dbReference type="Google" id="ProtNLM"/>
    </source>
</evidence>
<organism evidence="1 2">
    <name type="scientific">Luedemannella flava</name>
    <dbReference type="NCBI Taxonomy" id="349316"/>
    <lineage>
        <taxon>Bacteria</taxon>
        <taxon>Bacillati</taxon>
        <taxon>Actinomycetota</taxon>
        <taxon>Actinomycetes</taxon>
        <taxon>Micromonosporales</taxon>
        <taxon>Micromonosporaceae</taxon>
        <taxon>Luedemannella</taxon>
    </lineage>
</organism>
<name>A0ABP4YER9_9ACTN</name>
<dbReference type="Proteomes" id="UP001500218">
    <property type="component" value="Unassembled WGS sequence"/>
</dbReference>
<keyword evidence="2" id="KW-1185">Reference proteome</keyword>
<reference evidence="2" key="1">
    <citation type="journal article" date="2019" name="Int. J. Syst. Evol. Microbiol.">
        <title>The Global Catalogue of Microorganisms (GCM) 10K type strain sequencing project: providing services to taxonomists for standard genome sequencing and annotation.</title>
        <authorList>
            <consortium name="The Broad Institute Genomics Platform"/>
            <consortium name="The Broad Institute Genome Sequencing Center for Infectious Disease"/>
            <person name="Wu L."/>
            <person name="Ma J."/>
        </authorList>
    </citation>
    <scope>NUCLEOTIDE SEQUENCE [LARGE SCALE GENOMIC DNA]</scope>
    <source>
        <strain evidence="2">JCM 13250</strain>
    </source>
</reference>
<evidence type="ECO:0000313" key="2">
    <source>
        <dbReference type="Proteomes" id="UP001500218"/>
    </source>
</evidence>
<comment type="caution">
    <text evidence="1">The sequence shown here is derived from an EMBL/GenBank/DDBJ whole genome shotgun (WGS) entry which is preliminary data.</text>
</comment>
<gene>
    <name evidence="1" type="ORF">GCM10009682_38020</name>
</gene>
<sequence>MGVLYDYFRASDDATVVDLLAANGDWYGATHADGSAVDVVEAKSLDPDVVVGKVVAHIRDVPWSPGTMGTGLVEPAEDEGPWVVRIADEARDTLADLPDDRFRELAAWWATIEEFARWSRLDDEDVEMLREKLAELVGLARRARAADDRLYCWICV</sequence>
<evidence type="ECO:0000313" key="1">
    <source>
        <dbReference type="EMBL" id="GAA1813237.1"/>
    </source>
</evidence>
<dbReference type="RefSeq" id="WP_344133714.1">
    <property type="nucleotide sequence ID" value="NZ_BAAALT010000122.1"/>
</dbReference>
<proteinExistence type="predicted"/>
<dbReference type="EMBL" id="BAAALT010000122">
    <property type="protein sequence ID" value="GAA1813237.1"/>
    <property type="molecule type" value="Genomic_DNA"/>
</dbReference>
<accession>A0ABP4YER9</accession>
<protein>
    <recommendedName>
        <fullName evidence="3">DUF1877 family protein</fullName>
    </recommendedName>
</protein>